<organism evidence="2 3">
    <name type="scientific">Paenibacillus protaetiae</name>
    <dbReference type="NCBI Taxonomy" id="2509456"/>
    <lineage>
        <taxon>Bacteria</taxon>
        <taxon>Bacillati</taxon>
        <taxon>Bacillota</taxon>
        <taxon>Bacilli</taxon>
        <taxon>Bacillales</taxon>
        <taxon>Paenibacillaceae</taxon>
        <taxon>Paenibacillus</taxon>
    </lineage>
</organism>
<keyword evidence="1 2" id="KW-0378">Hydrolase</keyword>
<dbReference type="InterPro" id="IPR008928">
    <property type="entry name" value="6-hairpin_glycosidase_sf"/>
</dbReference>
<dbReference type="SUPFAM" id="SSF48208">
    <property type="entry name" value="Six-hairpin glycosidases"/>
    <property type="match status" value="1"/>
</dbReference>
<dbReference type="InterPro" id="IPR010905">
    <property type="entry name" value="Glyco_hydro_88"/>
</dbReference>
<dbReference type="InterPro" id="IPR052043">
    <property type="entry name" value="PolySaccharide_Degr_Enz"/>
</dbReference>
<dbReference type="AlphaFoldDB" id="A0A4P6EYM4"/>
<gene>
    <name evidence="2" type="ORF">ET464_04605</name>
</gene>
<reference evidence="2 3" key="1">
    <citation type="submission" date="2019-01" db="EMBL/GenBank/DDBJ databases">
        <title>Genome sequencing of strain FW100M-2.</title>
        <authorList>
            <person name="Heo J."/>
            <person name="Kim S.-J."/>
            <person name="Kim J.-S."/>
            <person name="Hong S.-B."/>
            <person name="Kwon S.-W."/>
        </authorList>
    </citation>
    <scope>NUCLEOTIDE SEQUENCE [LARGE SCALE GENOMIC DNA]</scope>
    <source>
        <strain evidence="2 3">FW100M-2</strain>
    </source>
</reference>
<dbReference type="PANTHER" id="PTHR33886">
    <property type="entry name" value="UNSATURATED RHAMNOGALACTURONAN HYDROLASE (EUROFUNG)"/>
    <property type="match status" value="1"/>
</dbReference>
<dbReference type="RefSeq" id="WP_129438643.1">
    <property type="nucleotide sequence ID" value="NZ_CP035492.1"/>
</dbReference>
<dbReference type="OrthoDB" id="6381507at2"/>
<dbReference type="Pfam" id="PF07470">
    <property type="entry name" value="Glyco_hydro_88"/>
    <property type="match status" value="1"/>
</dbReference>
<dbReference type="GO" id="GO:0016787">
    <property type="term" value="F:hydrolase activity"/>
    <property type="evidence" value="ECO:0007669"/>
    <property type="project" value="UniProtKB-KW"/>
</dbReference>
<dbReference type="KEGG" id="pprt:ET464_04605"/>
<dbReference type="GO" id="GO:0005975">
    <property type="term" value="P:carbohydrate metabolic process"/>
    <property type="evidence" value="ECO:0007669"/>
    <property type="project" value="InterPro"/>
</dbReference>
<dbReference type="Proteomes" id="UP000293568">
    <property type="component" value="Chromosome"/>
</dbReference>
<keyword evidence="3" id="KW-1185">Reference proteome</keyword>
<proteinExistence type="predicted"/>
<dbReference type="EMBL" id="CP035492">
    <property type="protein sequence ID" value="QAY65767.1"/>
    <property type="molecule type" value="Genomic_DNA"/>
</dbReference>
<name>A0A4P6EYM4_9BACL</name>
<dbReference type="InterPro" id="IPR012341">
    <property type="entry name" value="6hp_glycosidase-like_sf"/>
</dbReference>
<dbReference type="Gene3D" id="1.50.10.10">
    <property type="match status" value="1"/>
</dbReference>
<evidence type="ECO:0000313" key="3">
    <source>
        <dbReference type="Proteomes" id="UP000293568"/>
    </source>
</evidence>
<sequence>MNNAETYAAKRYVQPASPLEWAEKACEALMLKYEPEQLPPDRFHYHQGVFLSGMEKCWRENGNSRYLDYIKRWADSQVLADGSIRKHEADELDDIQPGILLYNLYEQTGDERYRKALYHLVPKLKTWPSNPSGGFWHNGRSRDQMWLDGLYMAGPIAVQFGQTFGEDVYFDMMAKQAILMDDHIKDPVTGLMYHGWDESKSAEWADPVTGLAPEFWGRAIGWYPVAILEMLDHLPKDHKDRDRLIRIVRELLAALTKYQHPETGLWYQVVDKAEQPGNWPENSCTSLYVQAIAKAMRLGYLDASCMDNAWKGYYGVLDTLRFDESGHVVIGHICIGTGIGDYSHYIHRPTSENDLHGAGAFVLMCVEMSKASVSAS</sequence>
<evidence type="ECO:0000256" key="1">
    <source>
        <dbReference type="ARBA" id="ARBA00022801"/>
    </source>
</evidence>
<dbReference type="PANTHER" id="PTHR33886:SF8">
    <property type="entry name" value="UNSATURATED RHAMNOGALACTURONAN HYDROLASE (EUROFUNG)"/>
    <property type="match status" value="1"/>
</dbReference>
<evidence type="ECO:0000313" key="2">
    <source>
        <dbReference type="EMBL" id="QAY65767.1"/>
    </source>
</evidence>
<protein>
    <submittedName>
        <fullName evidence="2">Glycoside hydrolase 105 family protein</fullName>
    </submittedName>
</protein>
<accession>A0A4P6EYM4</accession>